<proteinExistence type="predicted"/>
<evidence type="ECO:0000313" key="1">
    <source>
        <dbReference type="EMBL" id="ACU03874.1"/>
    </source>
</evidence>
<name>C6XUM4_PEDHD</name>
<keyword evidence="2" id="KW-1185">Reference proteome</keyword>
<organism evidence="1 2">
    <name type="scientific">Pedobacter heparinus (strain ATCC 13125 / DSM 2366 / CIP 104194 / JCM 7457 / NBRC 12017 / NCIMB 9290 / NRRL B-14731 / HIM 762-3)</name>
    <dbReference type="NCBI Taxonomy" id="485917"/>
    <lineage>
        <taxon>Bacteria</taxon>
        <taxon>Pseudomonadati</taxon>
        <taxon>Bacteroidota</taxon>
        <taxon>Sphingobacteriia</taxon>
        <taxon>Sphingobacteriales</taxon>
        <taxon>Sphingobacteriaceae</taxon>
        <taxon>Pedobacter</taxon>
    </lineage>
</organism>
<evidence type="ECO:0000313" key="2">
    <source>
        <dbReference type="Proteomes" id="UP000000852"/>
    </source>
</evidence>
<sequence length="152" mass="17756">MQHFKKNMTFINILGLKKKYFSNFIQNIQKIRFGMGSKSNQNTCCNLLFSFLLKKRLLSILAPIRNHRAFVNIVYTAFKKNRGLMLLRIKVLLNKRTGIFRETTDFVNLLNSFTAIFISNIYNADNERNEYLLKTAILCSKFNFLLNSTPVS</sequence>
<dbReference type="EMBL" id="CP001681">
    <property type="protein sequence ID" value="ACU03874.1"/>
    <property type="molecule type" value="Genomic_DNA"/>
</dbReference>
<dbReference type="STRING" id="485917.Phep_1663"/>
<dbReference type="HOGENOM" id="CLU_1720606_0_0_10"/>
<dbReference type="AlphaFoldDB" id="C6XUM4"/>
<accession>C6XUM4</accession>
<reference evidence="1 2" key="1">
    <citation type="journal article" date="2009" name="Stand. Genomic Sci.">
        <title>Complete genome sequence of Pedobacter heparinus type strain (HIM 762-3).</title>
        <authorList>
            <person name="Han C."/>
            <person name="Spring S."/>
            <person name="Lapidus A."/>
            <person name="Del Rio T.G."/>
            <person name="Tice H."/>
            <person name="Copeland A."/>
            <person name="Cheng J.F."/>
            <person name="Lucas S."/>
            <person name="Chen F."/>
            <person name="Nolan M."/>
            <person name="Bruce D."/>
            <person name="Goodwin L."/>
            <person name="Pitluck S."/>
            <person name="Ivanova N."/>
            <person name="Mavromatis K."/>
            <person name="Mikhailova N."/>
            <person name="Pati A."/>
            <person name="Chen A."/>
            <person name="Palaniappan K."/>
            <person name="Land M."/>
            <person name="Hauser L."/>
            <person name="Chang Y.J."/>
            <person name="Jeffries C.C."/>
            <person name="Saunders E."/>
            <person name="Chertkov O."/>
            <person name="Brettin T."/>
            <person name="Goker M."/>
            <person name="Rohde M."/>
            <person name="Bristow J."/>
            <person name="Eisen J.A."/>
            <person name="Markowitz V."/>
            <person name="Hugenholtz P."/>
            <person name="Kyrpides N.C."/>
            <person name="Klenk H.P."/>
            <person name="Detter J.C."/>
        </authorList>
    </citation>
    <scope>NUCLEOTIDE SEQUENCE [LARGE SCALE GENOMIC DNA]</scope>
    <source>
        <strain evidence="2">ATCC 13125 / DSM 2366 / CIP 104194 / JCM 7457 / NBRC 12017 / NCIMB 9290 / NRRL B-14731 / HIM 762-3</strain>
    </source>
</reference>
<gene>
    <name evidence="1" type="ordered locus">Phep_1663</name>
</gene>
<dbReference type="KEGG" id="phe:Phep_1663"/>
<dbReference type="Proteomes" id="UP000000852">
    <property type="component" value="Chromosome"/>
</dbReference>
<protein>
    <submittedName>
        <fullName evidence="1">Uncharacterized protein</fullName>
    </submittedName>
</protein>